<accession>A0ABQ4MM88</accession>
<reference evidence="1 2" key="1">
    <citation type="submission" date="2021-03" db="EMBL/GenBank/DDBJ databases">
        <title>Antimicrobial resistance genes in bacteria isolated from Japanese honey, and their potential for conferring macrolide and lincosamide resistance in the American foulbrood pathogen Paenibacillus larvae.</title>
        <authorList>
            <person name="Okamoto M."/>
            <person name="Kumagai M."/>
            <person name="Kanamori H."/>
            <person name="Takamatsu D."/>
        </authorList>
    </citation>
    <scope>NUCLEOTIDE SEQUENCE [LARGE SCALE GENOMIC DNA]</scope>
    <source>
        <strain evidence="1 2">J15TS10</strain>
    </source>
</reference>
<sequence length="58" mass="6460">MRKVFCRSSSEGSLPSILVGSLTKNEITGPCTSDKKIALVQFYWTKAIFVRIVKPTLL</sequence>
<gene>
    <name evidence="1" type="ORF">J15TS10_06010</name>
</gene>
<protein>
    <submittedName>
        <fullName evidence="1">Uncharacterized protein</fullName>
    </submittedName>
</protein>
<evidence type="ECO:0000313" key="1">
    <source>
        <dbReference type="EMBL" id="GIP56787.1"/>
    </source>
</evidence>
<name>A0ABQ4MM88_9BACL</name>
<keyword evidence="2" id="KW-1185">Reference proteome</keyword>
<organism evidence="1 2">
    <name type="scientific">Paenibacillus woosongensis</name>
    <dbReference type="NCBI Taxonomy" id="307580"/>
    <lineage>
        <taxon>Bacteria</taxon>
        <taxon>Bacillati</taxon>
        <taxon>Bacillota</taxon>
        <taxon>Bacilli</taxon>
        <taxon>Bacillales</taxon>
        <taxon>Paenibacillaceae</taxon>
        <taxon>Paenibacillus</taxon>
    </lineage>
</organism>
<comment type="caution">
    <text evidence="1">The sequence shown here is derived from an EMBL/GenBank/DDBJ whole genome shotgun (WGS) entry which is preliminary data.</text>
</comment>
<evidence type="ECO:0000313" key="2">
    <source>
        <dbReference type="Proteomes" id="UP000681290"/>
    </source>
</evidence>
<dbReference type="Proteomes" id="UP000681290">
    <property type="component" value="Unassembled WGS sequence"/>
</dbReference>
<proteinExistence type="predicted"/>
<dbReference type="EMBL" id="BOSM01000001">
    <property type="protein sequence ID" value="GIP56787.1"/>
    <property type="molecule type" value="Genomic_DNA"/>
</dbReference>